<feature type="domain" description="Phosphotyrosine protein phosphatase I" evidence="2">
    <location>
        <begin position="8"/>
        <end position="143"/>
    </location>
</feature>
<proteinExistence type="predicted"/>
<dbReference type="Gene3D" id="3.40.50.2300">
    <property type="match status" value="1"/>
</dbReference>
<dbReference type="GO" id="GO:0046685">
    <property type="term" value="P:response to arsenic-containing substance"/>
    <property type="evidence" value="ECO:0007669"/>
    <property type="project" value="UniProtKB-KW"/>
</dbReference>
<dbReference type="SUPFAM" id="SSF52788">
    <property type="entry name" value="Phosphotyrosine protein phosphatases I"/>
    <property type="match status" value="1"/>
</dbReference>
<evidence type="ECO:0000259" key="2">
    <source>
        <dbReference type="SMART" id="SM00226"/>
    </source>
</evidence>
<keyword evidence="1" id="KW-0059">Arsenical resistance</keyword>
<dbReference type="SMART" id="SM00226">
    <property type="entry name" value="LMWPc"/>
    <property type="match status" value="1"/>
</dbReference>
<evidence type="ECO:0000313" key="3">
    <source>
        <dbReference type="EMBL" id="TDP85248.1"/>
    </source>
</evidence>
<dbReference type="InterPro" id="IPR036196">
    <property type="entry name" value="Ptyr_pPase_sf"/>
</dbReference>
<dbReference type="EMBL" id="SNXY01000007">
    <property type="protein sequence ID" value="TDP85248.1"/>
    <property type="molecule type" value="Genomic_DNA"/>
</dbReference>
<dbReference type="CDD" id="cd16345">
    <property type="entry name" value="LMWP_ArsC"/>
    <property type="match status" value="1"/>
</dbReference>
<sequence>MSEAKRPGAVLFACSFNAVRSPMAAAIARHLFPGTVYVASAGVRRGEPDPFAVAVMEEIGLDIRRHKPHTFEDLEDTSFDLVVSLAPEAHHKALELTRYYSLDAEYWPTADPTLTTGSRDQILDAYRAVRDGLERRIKQRLDWRPMIGRA</sequence>
<dbReference type="Pfam" id="PF01451">
    <property type="entry name" value="LMWPc"/>
    <property type="match status" value="1"/>
</dbReference>
<dbReference type="AlphaFoldDB" id="A0A4V3CW70"/>
<organism evidence="3 4">
    <name type="scientific">Oharaeibacter diazotrophicus</name>
    <dbReference type="NCBI Taxonomy" id="1920512"/>
    <lineage>
        <taxon>Bacteria</taxon>
        <taxon>Pseudomonadati</taxon>
        <taxon>Pseudomonadota</taxon>
        <taxon>Alphaproteobacteria</taxon>
        <taxon>Hyphomicrobiales</taxon>
        <taxon>Pleomorphomonadaceae</taxon>
        <taxon>Oharaeibacter</taxon>
    </lineage>
</organism>
<dbReference type="PANTHER" id="PTHR43428:SF1">
    <property type="entry name" value="ARSENATE REDUCTASE"/>
    <property type="match status" value="1"/>
</dbReference>
<gene>
    <name evidence="3" type="ORF">EDD54_2097</name>
</gene>
<keyword evidence="4" id="KW-1185">Reference proteome</keyword>
<dbReference type="InterPro" id="IPR023485">
    <property type="entry name" value="Ptyr_pPase"/>
</dbReference>
<comment type="caution">
    <text evidence="3">The sequence shown here is derived from an EMBL/GenBank/DDBJ whole genome shotgun (WGS) entry which is preliminary data.</text>
</comment>
<evidence type="ECO:0000313" key="4">
    <source>
        <dbReference type="Proteomes" id="UP000294547"/>
    </source>
</evidence>
<name>A0A4V3CW70_9HYPH</name>
<accession>A0A4V3CW70</accession>
<dbReference type="RefSeq" id="WP_425374989.1">
    <property type="nucleotide sequence ID" value="NZ_BSPM01000004.1"/>
</dbReference>
<dbReference type="Proteomes" id="UP000294547">
    <property type="component" value="Unassembled WGS sequence"/>
</dbReference>
<reference evidence="3 4" key="1">
    <citation type="submission" date="2019-03" db="EMBL/GenBank/DDBJ databases">
        <title>Genomic Encyclopedia of Type Strains, Phase IV (KMG-IV): sequencing the most valuable type-strain genomes for metagenomic binning, comparative biology and taxonomic classification.</title>
        <authorList>
            <person name="Goeker M."/>
        </authorList>
    </citation>
    <scope>NUCLEOTIDE SEQUENCE [LARGE SCALE GENOMIC DNA]</scope>
    <source>
        <strain evidence="3 4">DSM 102969</strain>
    </source>
</reference>
<dbReference type="PANTHER" id="PTHR43428">
    <property type="entry name" value="ARSENATE REDUCTASE"/>
    <property type="match status" value="1"/>
</dbReference>
<evidence type="ECO:0000256" key="1">
    <source>
        <dbReference type="ARBA" id="ARBA00022849"/>
    </source>
</evidence>
<protein>
    <submittedName>
        <fullName evidence="3">Protein-tyrosine-phosphatase</fullName>
    </submittedName>
</protein>